<dbReference type="InterPro" id="IPR045860">
    <property type="entry name" value="Snake_toxin-like_sf"/>
</dbReference>
<dbReference type="Proteomes" id="UP000001593">
    <property type="component" value="Unassembled WGS sequence"/>
</dbReference>
<evidence type="ECO:0000256" key="1">
    <source>
        <dbReference type="ARBA" id="ARBA00022729"/>
    </source>
</evidence>
<evidence type="ECO:0000313" key="4">
    <source>
        <dbReference type="EMBL" id="EDO46578.1"/>
    </source>
</evidence>
<keyword evidence="5" id="KW-1185">Reference proteome</keyword>
<reference evidence="4 5" key="1">
    <citation type="journal article" date="2007" name="Science">
        <title>Sea anemone genome reveals ancestral eumetazoan gene repertoire and genomic organization.</title>
        <authorList>
            <person name="Putnam N.H."/>
            <person name="Srivastava M."/>
            <person name="Hellsten U."/>
            <person name="Dirks B."/>
            <person name="Chapman J."/>
            <person name="Salamov A."/>
            <person name="Terry A."/>
            <person name="Shapiro H."/>
            <person name="Lindquist E."/>
            <person name="Kapitonov V.V."/>
            <person name="Jurka J."/>
            <person name="Genikhovich G."/>
            <person name="Grigoriev I.V."/>
            <person name="Lucas S.M."/>
            <person name="Steele R.E."/>
            <person name="Finnerty J.R."/>
            <person name="Technau U."/>
            <person name="Martindale M.Q."/>
            <person name="Rokhsar D.S."/>
        </authorList>
    </citation>
    <scope>NUCLEOTIDE SEQUENCE [LARGE SCALE GENOMIC DNA]</scope>
    <source>
        <strain evidence="5">CH2 X CH6</strain>
    </source>
</reference>
<evidence type="ECO:0000313" key="5">
    <source>
        <dbReference type="Proteomes" id="UP000001593"/>
    </source>
</evidence>
<accession>A7RPI9</accession>
<dbReference type="InParanoid" id="A7RPI9"/>
<dbReference type="PANTHER" id="PTHR10036">
    <property type="entry name" value="CD59 GLYCOPROTEIN"/>
    <property type="match status" value="1"/>
</dbReference>
<dbReference type="SUPFAM" id="SSF57302">
    <property type="entry name" value="Snake toxin-like"/>
    <property type="match status" value="1"/>
</dbReference>
<keyword evidence="2" id="KW-1015">Disulfide bond</keyword>
<evidence type="ECO:0000256" key="2">
    <source>
        <dbReference type="ARBA" id="ARBA00023157"/>
    </source>
</evidence>
<feature type="signal peptide" evidence="3">
    <location>
        <begin position="1"/>
        <end position="18"/>
    </location>
</feature>
<keyword evidence="1 3" id="KW-0732">Signal</keyword>
<protein>
    <submittedName>
        <fullName evidence="4">Uncharacterized protein</fullName>
    </submittedName>
</protein>
<dbReference type="PANTHER" id="PTHR10036:SF3">
    <property type="entry name" value="PROTEIN SLEEPLESS-RELATED"/>
    <property type="match status" value="1"/>
</dbReference>
<dbReference type="AlphaFoldDB" id="A7RPI9"/>
<dbReference type="EMBL" id="DS469526">
    <property type="protein sequence ID" value="EDO46578.1"/>
    <property type="molecule type" value="Genomic_DNA"/>
</dbReference>
<feature type="chain" id="PRO_5002714603" evidence="3">
    <location>
        <begin position="19"/>
        <end position="151"/>
    </location>
</feature>
<proteinExistence type="predicted"/>
<name>A7RPI9_NEMVE</name>
<dbReference type="HOGENOM" id="CLU_1733650_0_0_1"/>
<dbReference type="OMA" id="DEKANCN"/>
<organism evidence="4 5">
    <name type="scientific">Nematostella vectensis</name>
    <name type="common">Starlet sea anemone</name>
    <dbReference type="NCBI Taxonomy" id="45351"/>
    <lineage>
        <taxon>Eukaryota</taxon>
        <taxon>Metazoa</taxon>
        <taxon>Cnidaria</taxon>
        <taxon>Anthozoa</taxon>
        <taxon>Hexacorallia</taxon>
        <taxon>Actiniaria</taxon>
        <taxon>Edwardsiidae</taxon>
        <taxon>Nematostella</taxon>
    </lineage>
</organism>
<gene>
    <name evidence="4" type="ORF">NEMVEDRAFT_v1g200173</name>
</gene>
<evidence type="ECO:0000256" key="3">
    <source>
        <dbReference type="SAM" id="SignalP"/>
    </source>
</evidence>
<sequence length="151" mass="16487">MKFAVLCLALLAVLPAVCLVIMYSPLDPPLAHSLELLEICFQTRKQCVSAYSIKCYVCTDEKANCNKNEVDCSVAGESYKYCLKVKTGDAVTKSCAKQTQCDTFKSTCDKSDGKCVAACCNDKDLCNSGLTTKPMMLISLLMPILLLVRSM</sequence>
<dbReference type="PhylomeDB" id="A7RPI9"/>